<name>A0A2K3YP52_9STAP</name>
<reference evidence="2 3" key="1">
    <citation type="submission" date="2017-08" db="EMBL/GenBank/DDBJ databases">
        <title>Draft genome sequences of 64 type strains of genus Staph aureus.</title>
        <authorList>
            <person name="Cole K."/>
            <person name="Golubchik T."/>
            <person name="Russell J."/>
            <person name="Foster D."/>
            <person name="Llewelyn M."/>
            <person name="Wilson D."/>
            <person name="Crook D."/>
            <person name="Paul J."/>
        </authorList>
    </citation>
    <scope>NUCLEOTIDE SEQUENCE [LARGE SCALE GENOMIC DNA]</scope>
    <source>
        <strain evidence="2 3">DSM 21968</strain>
    </source>
</reference>
<proteinExistence type="predicted"/>
<dbReference type="Gene3D" id="2.60.120.260">
    <property type="entry name" value="Galactose-binding domain-like"/>
    <property type="match status" value="1"/>
</dbReference>
<gene>
    <name evidence="2" type="ORF">CD122_06645</name>
</gene>
<dbReference type="Proteomes" id="UP000242752">
    <property type="component" value="Unassembled WGS sequence"/>
</dbReference>
<dbReference type="OrthoDB" id="2240714at2"/>
<accession>A0A2K3YP52</accession>
<protein>
    <recommendedName>
        <fullName evidence="1">Peptidase S74 domain-containing protein</fullName>
    </recommendedName>
</protein>
<evidence type="ECO:0000313" key="3">
    <source>
        <dbReference type="Proteomes" id="UP000242752"/>
    </source>
</evidence>
<dbReference type="InterPro" id="IPR007119">
    <property type="entry name" value="Phage_tail_spike_N"/>
</dbReference>
<dbReference type="EMBL" id="PPRF01000039">
    <property type="protein sequence ID" value="PNZ27380.1"/>
    <property type="molecule type" value="Genomic_DNA"/>
</dbReference>
<dbReference type="RefSeq" id="WP_103358213.1">
    <property type="nucleotide sequence ID" value="NZ_PPRF01000039.1"/>
</dbReference>
<keyword evidence="3" id="KW-1185">Reference proteome</keyword>
<dbReference type="InterPro" id="IPR030392">
    <property type="entry name" value="S74_ICA"/>
</dbReference>
<evidence type="ECO:0000259" key="1">
    <source>
        <dbReference type="PROSITE" id="PS51688"/>
    </source>
</evidence>
<feature type="domain" description="Peptidase S74" evidence="1">
    <location>
        <begin position="1263"/>
        <end position="1380"/>
    </location>
</feature>
<dbReference type="NCBIfam" id="TIGR01665">
    <property type="entry name" value="put_anti_recept"/>
    <property type="match status" value="1"/>
</dbReference>
<evidence type="ECO:0000313" key="2">
    <source>
        <dbReference type="EMBL" id="PNZ27380.1"/>
    </source>
</evidence>
<organism evidence="2 3">
    <name type="scientific">Staphylococcus rostri</name>
    <dbReference type="NCBI Taxonomy" id="522262"/>
    <lineage>
        <taxon>Bacteria</taxon>
        <taxon>Bacillati</taxon>
        <taxon>Bacillota</taxon>
        <taxon>Bacilli</taxon>
        <taxon>Bacillales</taxon>
        <taxon>Staphylococcaceae</taxon>
        <taxon>Staphylococcus</taxon>
    </lineage>
</organism>
<dbReference type="PROSITE" id="PS51688">
    <property type="entry name" value="ICA"/>
    <property type="match status" value="1"/>
</dbReference>
<sequence>MIHILNYSGQIIGFFSRDDNAILKAMYSRTADTETLNLVVLSSKGAKFKERNRILIQDQNGLYREFIVDHAEDTGQYMEVECTASYLVDISTSKPIPAGQYEKMTVNQKLSETLRDSGWTVGDCDFSGIKTNSWTSVRTPLEMISQLETAHEVVADYEIVVDGYEVTQRLVNMRKPTPLFKGKEIVYGKDLMSMKRKVDFSEVKTALYAFGPEQEDGNRIELIVVDDGAQEQLGLPQRYIWGVYEPETQDDNMTKQRLETLARTELNKHKSAAISYEVSVVNIEQEYPHEVIRFGDLVRIKNTDFTPALYAESEVIGFDHDLISGDCTYQFGKIVEFKESDLLKYFKSQLGYIQQKMNDKFTNVNTIVRESLDNELQYFERKIFKSDAPPTNPVNDILWLDTSNPKVAVLRRYFNGEWHNATAEKAGDVGAITREQAMFSELTNAFINLNIQHSKLLKEVTQVVNSEYFVSKTLKADVQAKLNETIGVFNKIKSNLDSMTSETATIGKLVDTQAFFLDYREKLQALYTSVETAKRTIDARFKLLQSQYTDQKFNDAMNKVASVIPGGRWDASSQTLTSDIPDESRVSEITSMLMNSAIESIAQSMAETNQRIYDNTQSLNERLDSKAQELLSNVETSAQNLRQYVDTQKISLKDEVDNQFKLTTSEFSNAINATKESIENDVTKPLSIRLNTAESGLQQLQDSLLLTATKTEVNRMLTDQLTPLKTEVNKQQAQLKVMTDSINSKVNKSDYTTDKNGIVERLNNADSERQQLSDEINDRVTLEEYKNTQLGTRNLLVGSDDLSGFRGVVTKIEKDSHTFGLLKKPDFGQVWMSQNVKVEPNTDYTLSFYAFKNGTDKAGVYTAVRLLKDDGTDFSPFKTLFDGRTAPQNVTENVERYSKTFRIEDYKWIRVYFTSINDKNSTLPYISRPQLEKSKWMSDYKKAEEDVETSLTRLETQTQQNGREISSRVKAEEFNATRKILSRILSELKVNTTGLSYIYDENGNIQSFNVGSDGVGIDSSKIKINNGDVLIENGRTTIKNLSSEKIKVAFNGITNSVNITPAGLETSSSGVRTSLLDGTGHHFFDGTNYVGNFGATFMKPGNQKGISLNLADYGQFMAFSYRTNKLKETDPNNVAMMWSKGFDGHPKGFLYNEDIVINNNHVLEAAYIRPFNAPIEHRLFLSARQTNTNEYGVSVQYNNKDSSAIVVTKNAVRILGYDDKTQSLTGLNVYRNYITSETIYNRTYSNASNMFITTYGTIGRSTSASKYKLSQERQFKDAEQQYEHSKQILDLDIKTWFDKFEAETYAKEIYTGERQEEEDFKLRRYAGLIAEDVEAVGLNEFVTRGKDDEIEGIEYDRLWIHLIPIAKKQMLEIEKLKEEMEVLKNGK</sequence>
<comment type="caution">
    <text evidence="2">The sequence shown here is derived from an EMBL/GenBank/DDBJ whole genome shotgun (WGS) entry which is preliminary data.</text>
</comment>